<gene>
    <name evidence="3" type="ORF">IAA06_13205</name>
</gene>
<comment type="caution">
    <text evidence="3">The sequence shown here is derived from an EMBL/GenBank/DDBJ whole genome shotgun (WGS) entry which is preliminary data.</text>
</comment>
<feature type="domain" description="YqbQ/XkdQ" evidence="2">
    <location>
        <begin position="28"/>
        <end position="263"/>
    </location>
</feature>
<dbReference type="Proteomes" id="UP000823842">
    <property type="component" value="Unassembled WGS sequence"/>
</dbReference>
<evidence type="ECO:0000313" key="4">
    <source>
        <dbReference type="Proteomes" id="UP000823842"/>
    </source>
</evidence>
<evidence type="ECO:0000256" key="1">
    <source>
        <dbReference type="SAM" id="MobiDB-lite"/>
    </source>
</evidence>
<feature type="region of interest" description="Disordered" evidence="1">
    <location>
        <begin position="266"/>
        <end position="289"/>
    </location>
</feature>
<dbReference type="InterPro" id="IPR056937">
    <property type="entry name" value="YqbQ/XkdQ"/>
</dbReference>
<accession>A0A9D2RXH4</accession>
<protein>
    <recommendedName>
        <fullName evidence="2">YqbQ/XkdQ domain-containing protein</fullName>
    </recommendedName>
</protein>
<dbReference type="EMBL" id="DWYZ01000247">
    <property type="protein sequence ID" value="HJB29731.1"/>
    <property type="molecule type" value="Genomic_DNA"/>
</dbReference>
<reference evidence="3" key="1">
    <citation type="journal article" date="2021" name="PeerJ">
        <title>Extensive microbial diversity within the chicken gut microbiome revealed by metagenomics and culture.</title>
        <authorList>
            <person name="Gilroy R."/>
            <person name="Ravi A."/>
            <person name="Getino M."/>
            <person name="Pursley I."/>
            <person name="Horton D.L."/>
            <person name="Alikhan N.F."/>
            <person name="Baker D."/>
            <person name="Gharbi K."/>
            <person name="Hall N."/>
            <person name="Watson M."/>
            <person name="Adriaenssens E.M."/>
            <person name="Foster-Nyarko E."/>
            <person name="Jarju S."/>
            <person name="Secka A."/>
            <person name="Antonio M."/>
            <person name="Oren A."/>
            <person name="Chaudhuri R.R."/>
            <person name="La Ragione R."/>
            <person name="Hildebrand F."/>
            <person name="Pallen M.J."/>
        </authorList>
    </citation>
    <scope>NUCLEOTIDE SEQUENCE</scope>
    <source>
        <strain evidence="3">ChiSjej1B19-5720</strain>
    </source>
</reference>
<dbReference type="Pfam" id="PF24032">
    <property type="entry name" value="YQBQ"/>
    <property type="match status" value="1"/>
</dbReference>
<evidence type="ECO:0000313" key="3">
    <source>
        <dbReference type="EMBL" id="HJB29731.1"/>
    </source>
</evidence>
<reference evidence="3" key="2">
    <citation type="submission" date="2021-04" db="EMBL/GenBank/DDBJ databases">
        <authorList>
            <person name="Gilroy R."/>
        </authorList>
    </citation>
    <scope>NUCLEOTIDE SEQUENCE</scope>
    <source>
        <strain evidence="3">ChiSjej1B19-5720</strain>
    </source>
</reference>
<evidence type="ECO:0000259" key="2">
    <source>
        <dbReference type="Pfam" id="PF24032"/>
    </source>
</evidence>
<name>A0A9D2RXH4_9FIRM</name>
<sequence>MLYSYNGGKTTEAVRGKINEWNPSAKFTSETFKVKAYDELHDLEESDDDLYYSSGAGTKSVLTKLFSDWKIPVGRYTGPDVKHGKLKYDKKSLGSIVTEILEEAKKKGGGDAVIRAVKGKADILAYGSNTKIYHFEETEHLLSISHKISVTGMVTRVKVVGEENDDGRRPVEAMVDGKTKYGIRQKIYTRGSDESLGEAKEAAQEILDEDGEPEEEIDIEAPDIPEVRKGDLVHLKTSTVGSGYFYVLEAVHDCDIGEMELKLKKAPKADGGSSGEKQDDSSKGDGNYNVGDIVEFHGGMHYVSSDAPSGYKVSAGKAKITYTNPGSAHPWHLETQDWEQTHVWGWVDDGTFD</sequence>
<organism evidence="3 4">
    <name type="scientific">Candidatus Blautia faecavium</name>
    <dbReference type="NCBI Taxonomy" id="2838487"/>
    <lineage>
        <taxon>Bacteria</taxon>
        <taxon>Bacillati</taxon>
        <taxon>Bacillota</taxon>
        <taxon>Clostridia</taxon>
        <taxon>Lachnospirales</taxon>
        <taxon>Lachnospiraceae</taxon>
        <taxon>Blautia</taxon>
    </lineage>
</organism>
<dbReference type="AlphaFoldDB" id="A0A9D2RXH4"/>
<proteinExistence type="predicted"/>